<keyword evidence="3" id="KW-1185">Reference proteome</keyword>
<name>A0A4C1X4X8_EUMVA</name>
<dbReference type="AlphaFoldDB" id="A0A4C1X4X8"/>
<gene>
    <name evidence="2" type="ORF">EVAR_25864_1</name>
</gene>
<feature type="compositionally biased region" description="Polar residues" evidence="1">
    <location>
        <begin position="159"/>
        <end position="173"/>
    </location>
</feature>
<evidence type="ECO:0000313" key="2">
    <source>
        <dbReference type="EMBL" id="GBP58791.1"/>
    </source>
</evidence>
<reference evidence="2 3" key="1">
    <citation type="journal article" date="2019" name="Commun. Biol.">
        <title>The bagworm genome reveals a unique fibroin gene that provides high tensile strength.</title>
        <authorList>
            <person name="Kono N."/>
            <person name="Nakamura H."/>
            <person name="Ohtoshi R."/>
            <person name="Tomita M."/>
            <person name="Numata K."/>
            <person name="Arakawa K."/>
        </authorList>
    </citation>
    <scope>NUCLEOTIDE SEQUENCE [LARGE SCALE GENOMIC DNA]</scope>
</reference>
<organism evidence="2 3">
    <name type="scientific">Eumeta variegata</name>
    <name type="common">Bagworm moth</name>
    <name type="synonym">Eumeta japonica</name>
    <dbReference type="NCBI Taxonomy" id="151549"/>
    <lineage>
        <taxon>Eukaryota</taxon>
        <taxon>Metazoa</taxon>
        <taxon>Ecdysozoa</taxon>
        <taxon>Arthropoda</taxon>
        <taxon>Hexapoda</taxon>
        <taxon>Insecta</taxon>
        <taxon>Pterygota</taxon>
        <taxon>Neoptera</taxon>
        <taxon>Endopterygota</taxon>
        <taxon>Lepidoptera</taxon>
        <taxon>Glossata</taxon>
        <taxon>Ditrysia</taxon>
        <taxon>Tineoidea</taxon>
        <taxon>Psychidae</taxon>
        <taxon>Oiketicinae</taxon>
        <taxon>Eumeta</taxon>
    </lineage>
</organism>
<comment type="caution">
    <text evidence="2">The sequence shown here is derived from an EMBL/GenBank/DDBJ whole genome shotgun (WGS) entry which is preliminary data.</text>
</comment>
<feature type="region of interest" description="Disordered" evidence="1">
    <location>
        <begin position="154"/>
        <end position="173"/>
    </location>
</feature>
<evidence type="ECO:0000313" key="3">
    <source>
        <dbReference type="Proteomes" id="UP000299102"/>
    </source>
</evidence>
<dbReference type="EMBL" id="BGZK01000744">
    <property type="protein sequence ID" value="GBP58791.1"/>
    <property type="molecule type" value="Genomic_DNA"/>
</dbReference>
<accession>A0A4C1X4X8</accession>
<dbReference type="Proteomes" id="UP000299102">
    <property type="component" value="Unassembled WGS sequence"/>
</dbReference>
<proteinExistence type="predicted"/>
<protein>
    <submittedName>
        <fullName evidence="2">Uncharacterized protein</fullName>
    </submittedName>
</protein>
<evidence type="ECO:0000256" key="1">
    <source>
        <dbReference type="SAM" id="MobiDB-lite"/>
    </source>
</evidence>
<sequence>MLPLDVRASEVAWLHEEGNEIEVGPRRWIKTGSGLGLEFESGFNNTEYNGQTRIRGSDRSSWLRLWSLTTVSAWSGRSSYASEFITRIVITVANRLQITLDQSGRRYPFHLKQDRGKGFLRIIPPVSDLESFTLAEYVWGPGNAHCPMSPTFGADKAATTRSTSPVTTSATHD</sequence>